<comment type="caution">
    <text evidence="4">The sequence shown here is derived from an EMBL/GenBank/DDBJ whole genome shotgun (WGS) entry which is preliminary data.</text>
</comment>
<dbReference type="SMART" id="SM00900">
    <property type="entry name" value="FMN_bind"/>
    <property type="match status" value="4"/>
</dbReference>
<evidence type="ECO:0000259" key="3">
    <source>
        <dbReference type="SMART" id="SM00900"/>
    </source>
</evidence>
<keyword evidence="5" id="KW-1185">Reference proteome</keyword>
<proteinExistence type="predicted"/>
<feature type="domain" description="FMN-binding" evidence="3">
    <location>
        <begin position="189"/>
        <end position="262"/>
    </location>
</feature>
<feature type="domain" description="FMN-binding" evidence="3">
    <location>
        <begin position="454"/>
        <end position="538"/>
    </location>
</feature>
<evidence type="ECO:0000256" key="2">
    <source>
        <dbReference type="SAM" id="SignalP"/>
    </source>
</evidence>
<evidence type="ECO:0000313" key="4">
    <source>
        <dbReference type="EMBL" id="MCU6762549.1"/>
    </source>
</evidence>
<dbReference type="RefSeq" id="WP_158425251.1">
    <property type="nucleotide sequence ID" value="NZ_JAOQJQ010000003.1"/>
</dbReference>
<gene>
    <name evidence="4" type="ORF">OCV88_09405</name>
</gene>
<keyword evidence="2" id="KW-0732">Signal</keyword>
<organism evidence="4 5">
    <name type="scientific">Brotonthovivens ammoniilytica</name>
    <dbReference type="NCBI Taxonomy" id="2981725"/>
    <lineage>
        <taxon>Bacteria</taxon>
        <taxon>Bacillati</taxon>
        <taxon>Bacillota</taxon>
        <taxon>Clostridia</taxon>
        <taxon>Lachnospirales</taxon>
        <taxon>Lachnospiraceae</taxon>
        <taxon>Brotonthovivens</taxon>
    </lineage>
</organism>
<protein>
    <submittedName>
        <fullName evidence="4">FMN-binding protein</fullName>
    </submittedName>
</protein>
<feature type="compositionally biased region" description="Polar residues" evidence="1">
    <location>
        <begin position="391"/>
        <end position="405"/>
    </location>
</feature>
<feature type="chain" id="PRO_5047333063" evidence="2">
    <location>
        <begin position="28"/>
        <end position="548"/>
    </location>
</feature>
<feature type="compositionally biased region" description="Basic and acidic residues" evidence="1">
    <location>
        <begin position="266"/>
        <end position="284"/>
    </location>
</feature>
<dbReference type="EMBL" id="JAOQJQ010000003">
    <property type="protein sequence ID" value="MCU6762549.1"/>
    <property type="molecule type" value="Genomic_DNA"/>
</dbReference>
<feature type="domain" description="FMN-binding" evidence="3">
    <location>
        <begin position="75"/>
        <end position="149"/>
    </location>
</feature>
<name>A0ABT2TK07_9FIRM</name>
<dbReference type="Pfam" id="PF04205">
    <property type="entry name" value="FMN_bind"/>
    <property type="match status" value="3"/>
</dbReference>
<reference evidence="4 5" key="1">
    <citation type="journal article" date="2021" name="ISME Commun">
        <title>Automated analysis of genomic sequences facilitates high-throughput and comprehensive description of bacteria.</title>
        <authorList>
            <person name="Hitch T.C.A."/>
        </authorList>
    </citation>
    <scope>NUCLEOTIDE SEQUENCE [LARGE SCALE GENOMIC DNA]</scope>
    <source>
        <strain evidence="4 5">Sanger_109</strain>
    </source>
</reference>
<dbReference type="InterPro" id="IPR007329">
    <property type="entry name" value="FMN-bd"/>
</dbReference>
<feature type="region of interest" description="Disordered" evidence="1">
    <location>
        <begin position="265"/>
        <end position="284"/>
    </location>
</feature>
<sequence length="548" mass="58211">MNNHLKKWGGMRYLLPAALCTCCVAWALHGYTAPVYEVKASDLSELSDENPENEESAASGNFDLEDGFYEGTGVGYAGNITVSVEIKDHSIVGIEILSVEADDKAFFNRAKGVIDRIISSQSTNVDAVSGATYSSRGIISAVENALTGKVNQEEPAKAAASSPRGSLTVADVKDAAAYRDGTYYGNGTGFSGDLKVKVVIKDGKIVSVDVVSSGDDAAYLKKASGLIKNIISGQSTNVDTVSGATYSSTGIITAVRDALSQAAVEPDTKTNKTETVKSDAGKTETGKEGRFPYNDGIYYGIGEGYLGEIKVALVLKNHTIKAVMILENEADDEAFFNRAKVIADRIVEQQNTDVDVVSGATYSSKGILEAVKQALLEAEQVTAGKKEPPANDNTDSDGSGNGSEDTSGDESLNGKDDSSGNDSKDPSQESIYRDGDYTWEVLCEPDEEQDFMPYLLSLTVSIANDKIVAVTDIKGTGDDYDSGNDPYLNKAVKGTSKYPGVVSQILDQGVPEHIDVVTRATCSSNAIIKGCQEILEQARIQQGEEAEE</sequence>
<dbReference type="Proteomes" id="UP001652442">
    <property type="component" value="Unassembled WGS sequence"/>
</dbReference>
<accession>A0ABT2TK07</accession>
<feature type="signal peptide" evidence="2">
    <location>
        <begin position="1"/>
        <end position="27"/>
    </location>
</feature>
<evidence type="ECO:0000313" key="5">
    <source>
        <dbReference type="Proteomes" id="UP001652442"/>
    </source>
</evidence>
<feature type="region of interest" description="Disordered" evidence="1">
    <location>
        <begin position="381"/>
        <end position="431"/>
    </location>
</feature>
<dbReference type="Gene3D" id="3.90.1010.20">
    <property type="match status" value="4"/>
</dbReference>
<feature type="compositionally biased region" description="Basic and acidic residues" evidence="1">
    <location>
        <begin position="412"/>
        <end position="431"/>
    </location>
</feature>
<feature type="domain" description="FMN-binding" evidence="3">
    <location>
        <begin position="304"/>
        <end position="378"/>
    </location>
</feature>
<evidence type="ECO:0000256" key="1">
    <source>
        <dbReference type="SAM" id="MobiDB-lite"/>
    </source>
</evidence>